<reference evidence="2" key="1">
    <citation type="submission" date="2018-10" db="EMBL/GenBank/DDBJ databases">
        <title>Effector identification in a new, highly contiguous assembly of the strawberry crown rot pathogen Phytophthora cactorum.</title>
        <authorList>
            <person name="Armitage A.D."/>
            <person name="Nellist C.F."/>
            <person name="Bates H."/>
            <person name="Vickerstaff R.J."/>
            <person name="Harrison R.J."/>
        </authorList>
    </citation>
    <scope>NUCLEOTIDE SEQUENCE</scope>
    <source>
        <strain evidence="2">15-7</strain>
        <strain evidence="3">4032</strain>
        <strain evidence="4">4040</strain>
        <strain evidence="5">P415</strain>
        <strain evidence="6">P421</strain>
    </source>
</reference>
<dbReference type="Proteomes" id="UP000774804">
    <property type="component" value="Unassembled WGS sequence"/>
</dbReference>
<dbReference type="EMBL" id="RCMI01001230">
    <property type="protein sequence ID" value="KAG2888242.1"/>
    <property type="molecule type" value="Genomic_DNA"/>
</dbReference>
<evidence type="ECO:0000313" key="3">
    <source>
        <dbReference type="EMBL" id="KAG2888242.1"/>
    </source>
</evidence>
<dbReference type="EMBL" id="RCML01001203">
    <property type="protein sequence ID" value="KAG2964524.1"/>
    <property type="molecule type" value="Genomic_DNA"/>
</dbReference>
<dbReference type="EMBL" id="RCMK01001348">
    <property type="protein sequence ID" value="KAG2896283.1"/>
    <property type="molecule type" value="Genomic_DNA"/>
</dbReference>
<name>A0A8T0YDL0_9STRA</name>
<comment type="caution">
    <text evidence="2">The sequence shown here is derived from an EMBL/GenBank/DDBJ whole genome shotgun (WGS) entry which is preliminary data.</text>
</comment>
<gene>
    <name evidence="2" type="ORF">PC113_g20425</name>
    <name evidence="3" type="ORF">PC115_g20117</name>
    <name evidence="4" type="ORF">PC117_g23043</name>
    <name evidence="5" type="ORF">PC118_g20266</name>
    <name evidence="6" type="ORF">PC129_g19878</name>
</gene>
<evidence type="ECO:0000313" key="5">
    <source>
        <dbReference type="EMBL" id="KAG2964524.1"/>
    </source>
</evidence>
<organism evidence="2 7">
    <name type="scientific">Phytophthora cactorum</name>
    <dbReference type="NCBI Taxonomy" id="29920"/>
    <lineage>
        <taxon>Eukaryota</taxon>
        <taxon>Sar</taxon>
        <taxon>Stramenopiles</taxon>
        <taxon>Oomycota</taxon>
        <taxon>Peronosporomycetes</taxon>
        <taxon>Peronosporales</taxon>
        <taxon>Peronosporaceae</taxon>
        <taxon>Phytophthora</taxon>
    </lineage>
</organism>
<evidence type="ECO:0000313" key="6">
    <source>
        <dbReference type="EMBL" id="KAG3209109.1"/>
    </source>
</evidence>
<feature type="region of interest" description="Disordered" evidence="1">
    <location>
        <begin position="1"/>
        <end position="21"/>
    </location>
</feature>
<evidence type="ECO:0000313" key="7">
    <source>
        <dbReference type="Proteomes" id="UP000735874"/>
    </source>
</evidence>
<feature type="compositionally biased region" description="Basic and acidic residues" evidence="1">
    <location>
        <begin position="9"/>
        <end position="20"/>
    </location>
</feature>
<evidence type="ECO:0000256" key="1">
    <source>
        <dbReference type="SAM" id="MobiDB-lite"/>
    </source>
</evidence>
<dbReference type="Proteomes" id="UP000736787">
    <property type="component" value="Unassembled WGS sequence"/>
</dbReference>
<dbReference type="EMBL" id="RCMG01001173">
    <property type="protein sequence ID" value="KAG2834278.1"/>
    <property type="molecule type" value="Genomic_DNA"/>
</dbReference>
<dbReference type="Proteomes" id="UP000697107">
    <property type="component" value="Unassembled WGS sequence"/>
</dbReference>
<sequence>MTKRLLGADGREHTARDKWEAPPSFLTGARLRLLHHCGGDLPPPPRPDQEEQLADHRPLTCWGLCL</sequence>
<dbReference type="EMBL" id="RCMV01001330">
    <property type="protein sequence ID" value="KAG3209109.1"/>
    <property type="molecule type" value="Genomic_DNA"/>
</dbReference>
<accession>A0A8T0YDL0</accession>
<dbReference type="AlphaFoldDB" id="A0A8T0YDL0"/>
<dbReference type="Proteomes" id="UP000735874">
    <property type="component" value="Unassembled WGS sequence"/>
</dbReference>
<dbReference type="Proteomes" id="UP000760860">
    <property type="component" value="Unassembled WGS sequence"/>
</dbReference>
<protein>
    <submittedName>
        <fullName evidence="2">Uncharacterized protein</fullName>
    </submittedName>
</protein>
<proteinExistence type="predicted"/>
<evidence type="ECO:0000313" key="2">
    <source>
        <dbReference type="EMBL" id="KAG2834278.1"/>
    </source>
</evidence>
<evidence type="ECO:0000313" key="4">
    <source>
        <dbReference type="EMBL" id="KAG2896283.1"/>
    </source>
</evidence>